<dbReference type="InterPro" id="IPR036852">
    <property type="entry name" value="Peptidase_S8/S53_dom_sf"/>
</dbReference>
<organism evidence="1 2">
    <name type="scientific">Steroidobacter flavus</name>
    <dbReference type="NCBI Taxonomy" id="1842136"/>
    <lineage>
        <taxon>Bacteria</taxon>
        <taxon>Pseudomonadati</taxon>
        <taxon>Pseudomonadota</taxon>
        <taxon>Gammaproteobacteria</taxon>
        <taxon>Steroidobacterales</taxon>
        <taxon>Steroidobacteraceae</taxon>
        <taxon>Steroidobacter</taxon>
    </lineage>
</organism>
<comment type="caution">
    <text evidence="1">The sequence shown here is derived from an EMBL/GenBank/DDBJ whole genome shotgun (WGS) entry which is preliminary data.</text>
</comment>
<reference evidence="2" key="1">
    <citation type="journal article" date="2019" name="Int. J. Syst. Evol. Microbiol.">
        <title>The Global Catalogue of Microorganisms (GCM) 10K type strain sequencing project: providing services to taxonomists for standard genome sequencing and annotation.</title>
        <authorList>
            <consortium name="The Broad Institute Genomics Platform"/>
            <consortium name="The Broad Institute Genome Sequencing Center for Infectious Disease"/>
            <person name="Wu L."/>
            <person name="Ma J."/>
        </authorList>
    </citation>
    <scope>NUCLEOTIDE SEQUENCE [LARGE SCALE GENOMIC DNA]</scope>
    <source>
        <strain evidence="2">CGMCC 1.10759</strain>
    </source>
</reference>
<proteinExistence type="predicted"/>
<dbReference type="EMBL" id="JBHSDU010000010">
    <property type="protein sequence ID" value="MFC4311668.1"/>
    <property type="molecule type" value="Genomic_DNA"/>
</dbReference>
<evidence type="ECO:0000313" key="2">
    <source>
        <dbReference type="Proteomes" id="UP001595904"/>
    </source>
</evidence>
<evidence type="ECO:0000313" key="1">
    <source>
        <dbReference type="EMBL" id="MFC4311668.1"/>
    </source>
</evidence>
<gene>
    <name evidence="1" type="ORF">ACFPN2_21450</name>
</gene>
<accession>A0ABV8SVL4</accession>
<dbReference type="SUPFAM" id="SSF52743">
    <property type="entry name" value="Subtilisin-like"/>
    <property type="match status" value="1"/>
</dbReference>
<dbReference type="Proteomes" id="UP001595904">
    <property type="component" value="Unassembled WGS sequence"/>
</dbReference>
<protein>
    <recommendedName>
        <fullName evidence="3">Peptidase S8/S53 domain-containing protein</fullName>
    </recommendedName>
</protein>
<name>A0ABV8SVL4_9GAMM</name>
<sequence>MDVRTRARHLLWTLVGFSIVMTSPRAQEAPNEVDRPILVRRIVSSDYREAGFAQTHLPILLSRSMNRAVRVEKDATVSQILKEQFNVVQGITPQVYEEIEAHVSRLNGLEDLSKDLKAGSMLKLPDLPRGAEVAFDPNLQVPAQAQRSFSSNWNAQLFAFTDRPRFAANVSATAKTELQIRFVPQSFLKSLELPRSTASLGELNEQYLPGEESMPLTLADTLAPPAQGAWLAPAEVVSLRAFLARPAKTRPLVVIFDDSFPSQKDFSNAARFVVEASRTIRSKFGLQDAAHADSPALLQLANQQGTMFCDEDCEYPKLKLHSAMIRRSLSELSDLDPNGRVEVIYLPVNLAQTYAKQMLSEILRVTFLADSVTAGLVLTTEAGGTCPANVPRGKPDYEKVDAVVNHILSAPKLDLALRPYQPGDVMMAQTDRALVDAVVNFLWLYSMATRRPHFLSMSWTAPNLQYPALFRTNGYGLWLSAAGNEPGVNVHLALRQFAARSSDPGDVLAVTNVSCDSSTLLADPAIPVLGFSFPGRITPSLCGTSFSAPRIAWLLAAREAIKGESIQPCSLSWTQWRAAKHTKLRGLQDAAQAGQGRYATTVWKLIEETPP</sequence>
<keyword evidence="2" id="KW-1185">Reference proteome</keyword>
<dbReference type="RefSeq" id="WP_380600408.1">
    <property type="nucleotide sequence ID" value="NZ_JBHSDU010000010.1"/>
</dbReference>
<evidence type="ECO:0008006" key="3">
    <source>
        <dbReference type="Google" id="ProtNLM"/>
    </source>
</evidence>